<name>A0ACC2T5K1_9FUNG</name>
<dbReference type="EMBL" id="QTSX02003621">
    <property type="protein sequence ID" value="KAJ9069587.1"/>
    <property type="molecule type" value="Genomic_DNA"/>
</dbReference>
<organism evidence="1 2">
    <name type="scientific">Entomophthora muscae</name>
    <dbReference type="NCBI Taxonomy" id="34485"/>
    <lineage>
        <taxon>Eukaryota</taxon>
        <taxon>Fungi</taxon>
        <taxon>Fungi incertae sedis</taxon>
        <taxon>Zoopagomycota</taxon>
        <taxon>Entomophthoromycotina</taxon>
        <taxon>Entomophthoromycetes</taxon>
        <taxon>Entomophthorales</taxon>
        <taxon>Entomophthoraceae</taxon>
        <taxon>Entomophthora</taxon>
    </lineage>
</organism>
<proteinExistence type="predicted"/>
<gene>
    <name evidence="1" type="ORF">DSO57_1017054</name>
</gene>
<sequence length="214" mass="25156">MHCLESILPVNRRILKPEIFRAKTQLAAVMNGAIKSLESKLWESKKPGLIEFHMNKLRKLIAQYANMIAEEFSSYVPKSQQKPVLVDAELPHRIVCDYCHCDIWNSWFRCESCVSSHDLCIECYAERRRCFGFKSMVWHSHRSIKRYFKDLKKLSKLFNASETFSFITGLKRVKDYSEIWELQAINPKQFSSMTTALILKDKYTKVSNKNRNFS</sequence>
<dbReference type="Proteomes" id="UP001165960">
    <property type="component" value="Unassembled WGS sequence"/>
</dbReference>
<protein>
    <submittedName>
        <fullName evidence="1">Uncharacterized protein</fullName>
    </submittedName>
</protein>
<reference evidence="1" key="1">
    <citation type="submission" date="2022-04" db="EMBL/GenBank/DDBJ databases">
        <title>Genome of the entomopathogenic fungus Entomophthora muscae.</title>
        <authorList>
            <person name="Elya C."/>
            <person name="Lovett B.R."/>
            <person name="Lee E."/>
            <person name="Macias A.M."/>
            <person name="Hajek A.E."/>
            <person name="De Bivort B.L."/>
            <person name="Kasson M.T."/>
            <person name="De Fine Licht H.H."/>
            <person name="Stajich J.E."/>
        </authorList>
    </citation>
    <scope>NUCLEOTIDE SEQUENCE</scope>
    <source>
        <strain evidence="1">Berkeley</strain>
    </source>
</reference>
<evidence type="ECO:0000313" key="2">
    <source>
        <dbReference type="Proteomes" id="UP001165960"/>
    </source>
</evidence>
<accession>A0ACC2T5K1</accession>
<evidence type="ECO:0000313" key="1">
    <source>
        <dbReference type="EMBL" id="KAJ9069587.1"/>
    </source>
</evidence>
<comment type="caution">
    <text evidence="1">The sequence shown here is derived from an EMBL/GenBank/DDBJ whole genome shotgun (WGS) entry which is preliminary data.</text>
</comment>
<keyword evidence="2" id="KW-1185">Reference proteome</keyword>